<sequence length="184" mass="20514">RLERTRGRLGCQSDPADEPASTDVLDIWLFKSGTPPRLTRVCLAHRTNGYRRGGRRGFMASSLRGQMCLTSGHSSRAHHLVQPESALPIEPTRAVGSGHRKNATNSQEIAHAGGCGTTNCRGHQMRYSHRLFNKFHGDGSFDMTYCSWKEIKAEREALNKKLKAETPTRPRQGNVGPSNQHRCH</sequence>
<feature type="region of interest" description="Disordered" evidence="1">
    <location>
        <begin position="160"/>
        <end position="184"/>
    </location>
</feature>
<dbReference type="VEuPathDB" id="FungiDB:PSHT_00429"/>
<evidence type="ECO:0000256" key="1">
    <source>
        <dbReference type="SAM" id="MobiDB-lite"/>
    </source>
</evidence>
<feature type="compositionally biased region" description="Polar residues" evidence="1">
    <location>
        <begin position="169"/>
        <end position="184"/>
    </location>
</feature>
<keyword evidence="3" id="KW-1185">Reference proteome</keyword>
<comment type="caution">
    <text evidence="2">The sequence shown here is derived from an EMBL/GenBank/DDBJ whole genome shotgun (WGS) entry which is preliminary data.</text>
</comment>
<protein>
    <submittedName>
        <fullName evidence="2">Uncharacterized protein</fullName>
    </submittedName>
</protein>
<accession>A0A2S4W4E5</accession>
<dbReference type="AlphaFoldDB" id="A0A2S4W4E5"/>
<gene>
    <name evidence="2" type="ORF">PSTT_01149</name>
</gene>
<organism evidence="2 3">
    <name type="scientific">Puccinia striiformis</name>
    <dbReference type="NCBI Taxonomy" id="27350"/>
    <lineage>
        <taxon>Eukaryota</taxon>
        <taxon>Fungi</taxon>
        <taxon>Dikarya</taxon>
        <taxon>Basidiomycota</taxon>
        <taxon>Pucciniomycotina</taxon>
        <taxon>Pucciniomycetes</taxon>
        <taxon>Pucciniales</taxon>
        <taxon>Pucciniaceae</taxon>
        <taxon>Puccinia</taxon>
    </lineage>
</organism>
<dbReference type="Proteomes" id="UP000239156">
    <property type="component" value="Unassembled WGS sequence"/>
</dbReference>
<reference evidence="2" key="1">
    <citation type="submission" date="2017-12" db="EMBL/GenBank/DDBJ databases">
        <title>Gene loss provides genomic basis for host adaptation in cereal stripe rust fungi.</title>
        <authorList>
            <person name="Xia C."/>
        </authorList>
    </citation>
    <scope>NUCLEOTIDE SEQUENCE [LARGE SCALE GENOMIC DNA]</scope>
    <source>
        <strain evidence="2">93-210</strain>
    </source>
</reference>
<dbReference type="EMBL" id="PKSL01000006">
    <property type="protein sequence ID" value="POW16654.1"/>
    <property type="molecule type" value="Genomic_DNA"/>
</dbReference>
<proteinExistence type="predicted"/>
<name>A0A2S4W4E5_9BASI</name>
<feature type="non-terminal residue" evidence="2">
    <location>
        <position position="184"/>
    </location>
</feature>
<dbReference type="VEuPathDB" id="FungiDB:PSTT_01149"/>
<feature type="non-terminal residue" evidence="2">
    <location>
        <position position="1"/>
    </location>
</feature>
<evidence type="ECO:0000313" key="2">
    <source>
        <dbReference type="EMBL" id="POW16654.1"/>
    </source>
</evidence>
<evidence type="ECO:0000313" key="3">
    <source>
        <dbReference type="Proteomes" id="UP000239156"/>
    </source>
</evidence>